<name>F3PWP3_9BACE</name>
<evidence type="ECO:0000259" key="3">
    <source>
        <dbReference type="Pfam" id="PF16130"/>
    </source>
</evidence>
<dbReference type="PROSITE" id="PS51257">
    <property type="entry name" value="PROKAR_LIPOPROTEIN"/>
    <property type="match status" value="1"/>
</dbReference>
<sequence length="639" mass="70924">MKSNPIYQLSEKLTYILLSIMMVSALAGCEHNNVYNPDNGKDEEKPNTFDFATTSAIRLNVKYDVPKGYEILFDVYLENPFTTDADGQIVKRTDLEPAIRRITDGNGAYSGKEIIEAAHGNEVYIYTAYTGVPALFKTSFNGDAITADISWDTANAAAETRSAKGAKAAPASYHTLGDWNAKGKPNYLEKERINIPADVLKTISNTLQEGGDCPEEFRQSVDFELNDPQGRKAEVSVRMIGGTSGAASMFGYYCYKIGASQEEIAQAPKCIVFPNTLMSNYNGKKASGLKSGESVKLHYINDKGEDEGTAFPNGIKIGWFLLNDKFYSGNGEAFYSTTALNSDLRTHTAAFRIDDFIVLSFEDWTDQDYNDIQFNVWSNPIEAIISPEIPDINPDHGGSDDNGSVKYSKDYKGIVAFEDNWPAKGDYDLNDVIVKYSSRLNFNSKNEVLSTEDTYELLWSGASFKNGYAYQLNTERANVATQVTEAATTFTGQGLDADLSQATVNVLLSAINVTDNNTRTGTYKIKNSFTTPVPHATFGIPPYNPFIITHDNLEEQRTEIHLVNYAPTEKADKKRFHTGNDLSNPPGSYYVANGNYPFAIHLINVESFKTPENKAIDQSFPNFMNWVNSNGADHKDWYK</sequence>
<evidence type="ECO:0000313" key="4">
    <source>
        <dbReference type="EMBL" id="EGF51972.1"/>
    </source>
</evidence>
<reference evidence="4 5" key="1">
    <citation type="submission" date="2011-02" db="EMBL/GenBank/DDBJ databases">
        <authorList>
            <person name="Weinstock G."/>
            <person name="Sodergren E."/>
            <person name="Clifton S."/>
            <person name="Fulton L."/>
            <person name="Fulton B."/>
            <person name="Courtney L."/>
            <person name="Fronick C."/>
            <person name="Harrison M."/>
            <person name="Strong C."/>
            <person name="Farmer C."/>
            <person name="Delahaunty K."/>
            <person name="Markovic C."/>
            <person name="Hall O."/>
            <person name="Minx P."/>
            <person name="Tomlinson C."/>
            <person name="Mitreva M."/>
            <person name="Hou S."/>
            <person name="Chen J."/>
            <person name="Wollam A."/>
            <person name="Pepin K.H."/>
            <person name="Johnson M."/>
            <person name="Bhonagiri V."/>
            <person name="Zhang X."/>
            <person name="Suruliraj S."/>
            <person name="Warren W."/>
            <person name="Chinwalla A."/>
            <person name="Mardis E.R."/>
            <person name="Wilson R.K."/>
        </authorList>
    </citation>
    <scope>NUCLEOTIDE SEQUENCE [LARGE SCALE GENOMIC DNA]</scope>
    <source>
        <strain evidence="4 5">YIT 12057</strain>
    </source>
</reference>
<feature type="chain" id="PRO_5003301878" description="LruC domain-containing protein" evidence="1">
    <location>
        <begin position="28"/>
        <end position="639"/>
    </location>
</feature>
<evidence type="ECO:0000259" key="2">
    <source>
        <dbReference type="Pfam" id="PF13448"/>
    </source>
</evidence>
<dbReference type="InterPro" id="IPR025193">
    <property type="entry name" value="DUF4114"/>
</dbReference>
<keyword evidence="1" id="KW-0732">Signal</keyword>
<dbReference type="STRING" id="763034.HMPREF9446_03179"/>
<accession>F3PWP3</accession>
<dbReference type="Proteomes" id="UP000003416">
    <property type="component" value="Unassembled WGS sequence"/>
</dbReference>
<dbReference type="InterPro" id="IPR032295">
    <property type="entry name" value="DUF4842"/>
</dbReference>
<dbReference type="InterPro" id="IPR031025">
    <property type="entry name" value="LruC_dom"/>
</dbReference>
<dbReference type="GeneID" id="86050584"/>
<dbReference type="Pfam" id="PF16130">
    <property type="entry name" value="DUF4842"/>
    <property type="match status" value="1"/>
</dbReference>
<dbReference type="HOGENOM" id="CLU_026148_0_0_10"/>
<organism evidence="4 5">
    <name type="scientific">Bacteroides fluxus YIT 12057</name>
    <dbReference type="NCBI Taxonomy" id="763034"/>
    <lineage>
        <taxon>Bacteria</taxon>
        <taxon>Pseudomonadati</taxon>
        <taxon>Bacteroidota</taxon>
        <taxon>Bacteroidia</taxon>
        <taxon>Bacteroidales</taxon>
        <taxon>Bacteroidaceae</taxon>
        <taxon>Bacteroides</taxon>
    </lineage>
</organism>
<proteinExistence type="predicted"/>
<evidence type="ECO:0000256" key="1">
    <source>
        <dbReference type="SAM" id="SignalP"/>
    </source>
</evidence>
<evidence type="ECO:0000313" key="5">
    <source>
        <dbReference type="Proteomes" id="UP000003416"/>
    </source>
</evidence>
<gene>
    <name evidence="4" type="ORF">HMPREF9446_03179</name>
</gene>
<dbReference type="RefSeq" id="WP_009126400.1">
    <property type="nucleotide sequence ID" value="NZ_GL882689.1"/>
</dbReference>
<feature type="domain" description="DUF4114" evidence="2">
    <location>
        <begin position="311"/>
        <end position="377"/>
    </location>
</feature>
<dbReference type="EMBL" id="AFBN01000096">
    <property type="protein sequence ID" value="EGF51972.1"/>
    <property type="molecule type" value="Genomic_DNA"/>
</dbReference>
<evidence type="ECO:0008006" key="6">
    <source>
        <dbReference type="Google" id="ProtNLM"/>
    </source>
</evidence>
<dbReference type="Pfam" id="PF13448">
    <property type="entry name" value="DUF4114"/>
    <property type="match status" value="1"/>
</dbReference>
<feature type="signal peptide" evidence="1">
    <location>
        <begin position="1"/>
        <end position="27"/>
    </location>
</feature>
<dbReference type="AlphaFoldDB" id="F3PWP3"/>
<dbReference type="eggNOG" id="COG3391">
    <property type="taxonomic scope" value="Bacteria"/>
</dbReference>
<dbReference type="NCBIfam" id="TIGR04456">
    <property type="entry name" value="LruC_dom"/>
    <property type="match status" value="1"/>
</dbReference>
<feature type="domain" description="DUF4842" evidence="3">
    <location>
        <begin position="446"/>
        <end position="638"/>
    </location>
</feature>
<comment type="caution">
    <text evidence="4">The sequence shown here is derived from an EMBL/GenBank/DDBJ whole genome shotgun (WGS) entry which is preliminary data.</text>
</comment>
<keyword evidence="5" id="KW-1185">Reference proteome</keyword>
<protein>
    <recommendedName>
        <fullName evidence="6">LruC domain-containing protein</fullName>
    </recommendedName>
</protein>